<reference evidence="1 2" key="1">
    <citation type="submission" date="2020-01" db="EMBL/GenBank/DDBJ databases">
        <title>Identification and distribution of gene clusters putatively required for synthesis of sphingolipid metabolism inhibitors in phylogenetically diverse species of the filamentous fungus Fusarium.</title>
        <authorList>
            <person name="Kim H.-S."/>
            <person name="Busman M."/>
            <person name="Brown D.W."/>
            <person name="Divon H."/>
            <person name="Uhlig S."/>
            <person name="Proctor R.H."/>
        </authorList>
    </citation>
    <scope>NUCLEOTIDE SEQUENCE [LARGE SCALE GENOMIC DNA]</scope>
    <source>
        <strain evidence="1 2">NRRL 13308</strain>
    </source>
</reference>
<protein>
    <submittedName>
        <fullName evidence="1">Serine threonine kinase</fullName>
    </submittedName>
</protein>
<keyword evidence="1" id="KW-0418">Kinase</keyword>
<dbReference type="Proteomes" id="UP000536711">
    <property type="component" value="Unassembled WGS sequence"/>
</dbReference>
<dbReference type="GO" id="GO:0016301">
    <property type="term" value="F:kinase activity"/>
    <property type="evidence" value="ECO:0007669"/>
    <property type="project" value="UniProtKB-KW"/>
</dbReference>
<accession>A0A8H4NC96</accession>
<comment type="caution">
    <text evidence="1">The sequence shown here is derived from an EMBL/GenBank/DDBJ whole genome shotgun (WGS) entry which is preliminary data.</text>
</comment>
<proteinExistence type="predicted"/>
<name>A0A8H4NC96_9HYPO</name>
<organism evidence="1 2">
    <name type="scientific">Fusarium acutatum</name>
    <dbReference type="NCBI Taxonomy" id="78861"/>
    <lineage>
        <taxon>Eukaryota</taxon>
        <taxon>Fungi</taxon>
        <taxon>Dikarya</taxon>
        <taxon>Ascomycota</taxon>
        <taxon>Pezizomycotina</taxon>
        <taxon>Sordariomycetes</taxon>
        <taxon>Hypocreomycetidae</taxon>
        <taxon>Hypocreales</taxon>
        <taxon>Nectriaceae</taxon>
        <taxon>Fusarium</taxon>
        <taxon>Fusarium fujikuroi species complex</taxon>
    </lineage>
</organism>
<dbReference type="OrthoDB" id="4865382at2759"/>
<gene>
    <name evidence="1" type="ORF">FACUT_12011</name>
</gene>
<dbReference type="AlphaFoldDB" id="A0A8H4NC96"/>
<dbReference type="EMBL" id="JAADJF010000418">
    <property type="protein sequence ID" value="KAF4417816.1"/>
    <property type="molecule type" value="Genomic_DNA"/>
</dbReference>
<keyword evidence="1" id="KW-0808">Transferase</keyword>
<sequence>MIQSHDNIISLLGTCRQQTDAQQDVILPVFMYEASELGDLSIWLLENKDVTLGVQIDPCLGVARVYRRSWVQGISLLDFKRSGALALNTGNFLEQFGLVSGPEEDTTDFADFRRCLLRACLLVSGALDGDLRYKTGSIAQVVDALESLGADAKEHGLRDYKNPSLDIMTRRADSMKLFVNLGTLEIQQLRMSQLKMLCRPILASEGHSDPTAQFDSRKDADDVVEIHSNSGTFALFPPAVCRHILKHLRDTYSSPHQPKLRRSRAAFEHAVASTSIPFDIAQYPDDRNGAMIAEALDISFDTEDMAYMARRLVAAGADLEAWSWGSSDLSRGGTGLDSQYGHANGTPLFWAVQANCRGAVEILLNLCAKVFPPHGLRALLAWNNGGFRPKAADWMKSLSLACVNDDRSTFDELRAIDVVADERFTWSTILGEAALRTGETYYISAIITKYQHLDQDPADYSGPFNA</sequence>
<keyword evidence="2" id="KW-1185">Reference proteome</keyword>
<evidence type="ECO:0000313" key="1">
    <source>
        <dbReference type="EMBL" id="KAF4417816.1"/>
    </source>
</evidence>
<evidence type="ECO:0000313" key="2">
    <source>
        <dbReference type="Proteomes" id="UP000536711"/>
    </source>
</evidence>